<feature type="compositionally biased region" description="Polar residues" evidence="1">
    <location>
        <begin position="511"/>
        <end position="535"/>
    </location>
</feature>
<dbReference type="InterPro" id="IPR006652">
    <property type="entry name" value="Kelch_1"/>
</dbReference>
<evidence type="ECO:0000313" key="2">
    <source>
        <dbReference type="Proteomes" id="UP001515500"/>
    </source>
</evidence>
<keyword evidence="2" id="KW-1185">Reference proteome</keyword>
<proteinExistence type="predicted"/>
<evidence type="ECO:0000313" key="3">
    <source>
        <dbReference type="RefSeq" id="XP_039136896.1"/>
    </source>
</evidence>
<dbReference type="PANTHER" id="PTHR23244">
    <property type="entry name" value="KELCH REPEAT DOMAIN"/>
    <property type="match status" value="1"/>
</dbReference>
<dbReference type="GeneID" id="120274431"/>
<feature type="compositionally biased region" description="Polar residues" evidence="1">
    <location>
        <begin position="562"/>
        <end position="583"/>
    </location>
</feature>
<dbReference type="Proteomes" id="UP001515500">
    <property type="component" value="Chromosome 13"/>
</dbReference>
<dbReference type="RefSeq" id="XP_039136896.1">
    <property type="nucleotide sequence ID" value="XM_039280962.1"/>
</dbReference>
<dbReference type="PANTHER" id="PTHR23244:SF471">
    <property type="entry name" value="GUANINE NUCLEOTIDE-BINDING PROTEIN SUBUNIT BETA 1-RELATED"/>
    <property type="match status" value="1"/>
</dbReference>
<dbReference type="Gene3D" id="2.120.10.80">
    <property type="entry name" value="Kelch-type beta propeller"/>
    <property type="match status" value="2"/>
</dbReference>
<organism evidence="2 3">
    <name type="scientific">Dioscorea cayennensis subsp. rotundata</name>
    <name type="common">White Guinea yam</name>
    <name type="synonym">Dioscorea rotundata</name>
    <dbReference type="NCBI Taxonomy" id="55577"/>
    <lineage>
        <taxon>Eukaryota</taxon>
        <taxon>Viridiplantae</taxon>
        <taxon>Streptophyta</taxon>
        <taxon>Embryophyta</taxon>
        <taxon>Tracheophyta</taxon>
        <taxon>Spermatophyta</taxon>
        <taxon>Magnoliopsida</taxon>
        <taxon>Liliopsida</taxon>
        <taxon>Dioscoreales</taxon>
        <taxon>Dioscoreaceae</taxon>
        <taxon>Dioscorea</taxon>
    </lineage>
</organism>
<dbReference type="AlphaFoldDB" id="A0AB40CAI0"/>
<dbReference type="Pfam" id="PF24681">
    <property type="entry name" value="Kelch_KLHDC2_KLHL20_DRC7"/>
    <property type="match status" value="1"/>
</dbReference>
<dbReference type="InterPro" id="IPR015915">
    <property type="entry name" value="Kelch-typ_b-propeller"/>
</dbReference>
<evidence type="ECO:0000256" key="1">
    <source>
        <dbReference type="SAM" id="MobiDB-lite"/>
    </source>
</evidence>
<dbReference type="SMART" id="SM00612">
    <property type="entry name" value="Kelch"/>
    <property type="match status" value="3"/>
</dbReference>
<sequence length="602" mass="66097">MNFLGGYKRKNTCTLYHGSRVLLITLSLSLFLSRSLFLDLRVVSLETATRPMRWERVNVNARARETPDGKKTPGRTGGIWGPGQRWGHTLNSVKNGRLIYVFGGFYGPEKCHSNDVFVFDTVKKTWSKPMVKGIPPSPRDSHSCTTVGNRLFVYGGTDGTNPLDDLHILDTSINTWIPSPADLQVSGPDAREGHSAALVGKRLFIFGGCGKSNNISGGQVHYNDLYILDTEKLKWEYAMTTGHPPSPRDSHTCSSWKNRIIVLGGEDSSDCYLSDVHILDTDTLSWSQISTSGQMIAPRAGHTTVALGSNLFVFGGFTDDRNLYDDLHVLNLDTGIWSKVSSVNQGPSARFSVAGDCLDATKGILVFMGGCNKFLEALDDMYYLYTALPELDVLPENRHEKFSLKKEFKRKCQEESFQSDRFDKRNAALCHGTLETSETLYLPCYSQEGIKYTSKQGTAFQARITNSGDYGYAIETVIGGKLLRGLILASTAGFTEGSRTDSARIEASVNKYQPTQQIIGENQQKAKSSDTSAPDTNIDEPNKSSNAVEPLGSSIERPMNNEAPNNSDNQNAGNSCENSSSEVQPVPSLPTQGVDKEQDKTG</sequence>
<dbReference type="SUPFAM" id="SSF50965">
    <property type="entry name" value="Galactose oxidase, central domain"/>
    <property type="match status" value="1"/>
</dbReference>
<gene>
    <name evidence="3" type="primary">LOC120274431</name>
</gene>
<protein>
    <submittedName>
        <fullName evidence="3">Tip elongation aberrant protein 1-like isoform X1</fullName>
    </submittedName>
</protein>
<dbReference type="InterPro" id="IPR011043">
    <property type="entry name" value="Gal_Oxase/kelch_b-propeller"/>
</dbReference>
<name>A0AB40CAI0_DIOCR</name>
<accession>A0AB40CAI0</accession>
<reference evidence="3" key="1">
    <citation type="submission" date="2025-08" db="UniProtKB">
        <authorList>
            <consortium name="RefSeq"/>
        </authorList>
    </citation>
    <scope>IDENTIFICATION</scope>
</reference>
<feature type="region of interest" description="Disordered" evidence="1">
    <location>
        <begin position="511"/>
        <end position="602"/>
    </location>
</feature>